<protein>
    <submittedName>
        <fullName evidence="3">Uncharacterized protein</fullName>
    </submittedName>
</protein>
<dbReference type="Proteomes" id="UP000045039">
    <property type="component" value="Unassembled WGS sequence"/>
</dbReference>
<keyword evidence="1" id="KW-1133">Transmembrane helix</keyword>
<name>A0A080VRH3_PSEAI</name>
<dbReference type="EMBL" id="CVVU01000203">
    <property type="protein sequence ID" value="CRP03154.1"/>
    <property type="molecule type" value="Genomic_DNA"/>
</dbReference>
<feature type="transmembrane region" description="Helical" evidence="1">
    <location>
        <begin position="12"/>
        <end position="29"/>
    </location>
</feature>
<sequence length="31" mass="3307">MNAHHLELAKALLVFALAVAGLVVGLMPMEF</sequence>
<evidence type="ECO:0000313" key="3">
    <source>
        <dbReference type="EMBL" id="CRP03154.1"/>
    </source>
</evidence>
<keyword evidence="1" id="KW-0472">Membrane</keyword>
<reference evidence="4" key="2">
    <citation type="submission" date="2015-06" db="EMBL/GenBank/DDBJ databases">
        <authorList>
            <person name="Radhakrishnan Rajesh"/>
            <person name="Underwood Anthony"/>
            <person name="Al-Shahib Ali"/>
        </authorList>
    </citation>
    <scope>NUCLEOTIDE SEQUENCE [LARGE SCALE GENOMIC DNA]</scope>
    <source>
        <strain evidence="4">P19_London_7_VIM_2_05_10</strain>
    </source>
</reference>
<dbReference type="AlphaFoldDB" id="A0A080VRH3"/>
<organism evidence="3 4">
    <name type="scientific">Pseudomonas aeruginosa</name>
    <dbReference type="NCBI Taxonomy" id="287"/>
    <lineage>
        <taxon>Bacteria</taxon>
        <taxon>Pseudomonadati</taxon>
        <taxon>Pseudomonadota</taxon>
        <taxon>Gammaproteobacteria</taxon>
        <taxon>Pseudomonadales</taxon>
        <taxon>Pseudomonadaceae</taxon>
        <taxon>Pseudomonas</taxon>
    </lineage>
</organism>
<evidence type="ECO:0000313" key="2">
    <source>
        <dbReference type="EMBL" id="ALI59348.1"/>
    </source>
</evidence>
<accession>A0A080VRH3</accession>
<keyword evidence="1" id="KW-0812">Transmembrane</keyword>
<dbReference type="PATRIC" id="fig|287.1484.peg.5692"/>
<proteinExistence type="predicted"/>
<reference evidence="3" key="1">
    <citation type="submission" date="2015-06" db="EMBL/GenBank/DDBJ databases">
        <authorList>
            <person name="Radhakrishnan R."/>
            <person name="Underwood A."/>
            <person name="Al-Shahib A."/>
        </authorList>
    </citation>
    <scope>NUCLEOTIDE SEQUENCE</scope>
    <source>
        <strain evidence="3">P19_London_7_VIM_2_05_10</strain>
    </source>
</reference>
<evidence type="ECO:0000313" key="4">
    <source>
        <dbReference type="Proteomes" id="UP000045039"/>
    </source>
</evidence>
<reference evidence="2" key="3">
    <citation type="submission" date="2015-08" db="EMBL/GenBank/DDBJ databases">
        <title>Pseudomonas aeruginosa strain CCBH4851 chromosome region.</title>
        <authorList>
            <person name="Silveira M.C."/>
            <person name="Carvalho-Assef A.P.D."/>
            <person name="Albano R.M."/>
        </authorList>
    </citation>
    <scope>NUCLEOTIDE SEQUENCE</scope>
    <source>
        <strain evidence="2">CCBH4851</strain>
    </source>
</reference>
<dbReference type="EMBL" id="KT454971">
    <property type="protein sequence ID" value="ALI59348.1"/>
    <property type="molecule type" value="Genomic_DNA"/>
</dbReference>
<gene>
    <name evidence="2" type="ORF">CCBH4851_00649</name>
    <name evidence="3" type="ORF">PAERUG_P19_London_7_VIM_2_05_10_03208</name>
</gene>
<evidence type="ECO:0000256" key="1">
    <source>
        <dbReference type="SAM" id="Phobius"/>
    </source>
</evidence>